<proteinExistence type="predicted"/>
<feature type="transmembrane region" description="Helical" evidence="1">
    <location>
        <begin position="38"/>
        <end position="59"/>
    </location>
</feature>
<dbReference type="RefSeq" id="WP_270110770.1">
    <property type="nucleotide sequence ID" value="NZ_JAPZVP010000010.1"/>
</dbReference>
<protein>
    <submittedName>
        <fullName evidence="2">DUF3093 domain-containing protein</fullName>
    </submittedName>
</protein>
<keyword evidence="1" id="KW-0472">Membrane</keyword>
<dbReference type="Pfam" id="PF11292">
    <property type="entry name" value="DUF3093"/>
    <property type="match status" value="1"/>
</dbReference>
<dbReference type="Proteomes" id="UP001146067">
    <property type="component" value="Unassembled WGS sequence"/>
</dbReference>
<keyword evidence="1" id="KW-0812">Transmembrane</keyword>
<evidence type="ECO:0000256" key="1">
    <source>
        <dbReference type="SAM" id="Phobius"/>
    </source>
</evidence>
<evidence type="ECO:0000313" key="2">
    <source>
        <dbReference type="EMBL" id="MDA1360816.1"/>
    </source>
</evidence>
<organism evidence="2 3">
    <name type="scientific">Glycomyces luteolus</name>
    <dbReference type="NCBI Taxonomy" id="2670330"/>
    <lineage>
        <taxon>Bacteria</taxon>
        <taxon>Bacillati</taxon>
        <taxon>Actinomycetota</taxon>
        <taxon>Actinomycetes</taxon>
        <taxon>Glycomycetales</taxon>
        <taxon>Glycomycetaceae</taxon>
        <taxon>Glycomyces</taxon>
    </lineage>
</organism>
<dbReference type="EMBL" id="JAPZVP010000010">
    <property type="protein sequence ID" value="MDA1360816.1"/>
    <property type="molecule type" value="Genomic_DNA"/>
</dbReference>
<accession>A0A9X3P8L4</accession>
<keyword evidence="1" id="KW-1133">Transmembrane helix</keyword>
<sequence length="159" mass="17355">MRSGERYAERMGLPVAGWLAVTVAAVLAGALSNFGDMRWWRVAASVALMVAVFAGAWWLGRLRVSVEAVGDEVWLHVDDAKLPMSAVAEVQVLEPMAYSDALGVAHHPLAFAVQRPWINRGLRIVLDDPEDPTPYWIVASRRPERLKAALTGSREPAGA</sequence>
<keyword evidence="3" id="KW-1185">Reference proteome</keyword>
<name>A0A9X3P8L4_9ACTN</name>
<comment type="caution">
    <text evidence="2">The sequence shown here is derived from an EMBL/GenBank/DDBJ whole genome shotgun (WGS) entry which is preliminary data.</text>
</comment>
<reference evidence="2" key="1">
    <citation type="submission" date="2022-12" db="EMBL/GenBank/DDBJ databases">
        <title>Gycomyces niveus sp.nov.,a novel actinomycete isolated from soil in Shouguan.</title>
        <authorList>
            <person name="Yang X."/>
        </authorList>
    </citation>
    <scope>NUCLEOTIDE SEQUENCE</scope>
    <source>
        <strain evidence="2">NEAU-A15</strain>
    </source>
</reference>
<dbReference type="AlphaFoldDB" id="A0A9X3P8L4"/>
<feature type="transmembrane region" description="Helical" evidence="1">
    <location>
        <begin position="12"/>
        <end position="32"/>
    </location>
</feature>
<dbReference type="InterPro" id="IPR021443">
    <property type="entry name" value="DUF3093"/>
</dbReference>
<gene>
    <name evidence="2" type="ORF">O1R50_14395</name>
</gene>
<evidence type="ECO:0000313" key="3">
    <source>
        <dbReference type="Proteomes" id="UP001146067"/>
    </source>
</evidence>